<dbReference type="Gene3D" id="3.90.1720.10">
    <property type="entry name" value="endopeptidase domain like (from Nostoc punctiforme)"/>
    <property type="match status" value="1"/>
</dbReference>
<reference evidence="1" key="2">
    <citation type="submission" date="2020-09" db="EMBL/GenBank/DDBJ databases">
        <authorList>
            <person name="Sun Q."/>
            <person name="Zhou Y."/>
        </authorList>
    </citation>
    <scope>NUCLEOTIDE SEQUENCE</scope>
    <source>
        <strain evidence="1">CGMCC 1.12408</strain>
    </source>
</reference>
<evidence type="ECO:0000313" key="2">
    <source>
        <dbReference type="Proteomes" id="UP000613512"/>
    </source>
</evidence>
<protein>
    <recommendedName>
        <fullName evidence="3">Permuted papain-like amidase YaeF/Yiix C92 family enzyme</fullName>
    </recommendedName>
</protein>
<dbReference type="Proteomes" id="UP000613512">
    <property type="component" value="Unassembled WGS sequence"/>
</dbReference>
<reference evidence="1" key="1">
    <citation type="journal article" date="2014" name="Int. J. Syst. Evol. Microbiol.">
        <title>Complete genome sequence of Corynebacterium casei LMG S-19264T (=DSM 44701T), isolated from a smear-ripened cheese.</title>
        <authorList>
            <consortium name="US DOE Joint Genome Institute (JGI-PGF)"/>
            <person name="Walter F."/>
            <person name="Albersmeier A."/>
            <person name="Kalinowski J."/>
            <person name="Ruckert C."/>
        </authorList>
    </citation>
    <scope>NUCLEOTIDE SEQUENCE</scope>
    <source>
        <strain evidence="1">CGMCC 1.12408</strain>
    </source>
</reference>
<dbReference type="EMBL" id="BMEY01000010">
    <property type="protein sequence ID" value="GGA78604.1"/>
    <property type="molecule type" value="Genomic_DNA"/>
</dbReference>
<dbReference type="AlphaFoldDB" id="A0A916S133"/>
<evidence type="ECO:0008006" key="3">
    <source>
        <dbReference type="Google" id="ProtNLM"/>
    </source>
</evidence>
<proteinExistence type="predicted"/>
<keyword evidence="2" id="KW-1185">Reference proteome</keyword>
<name>A0A916S133_9BACI</name>
<gene>
    <name evidence="1" type="ORF">GCM10008025_22610</name>
</gene>
<accession>A0A916S133</accession>
<dbReference type="InterPro" id="IPR038765">
    <property type="entry name" value="Papain-like_cys_pep_sf"/>
</dbReference>
<dbReference type="SUPFAM" id="SSF54001">
    <property type="entry name" value="Cysteine proteinases"/>
    <property type="match status" value="1"/>
</dbReference>
<evidence type="ECO:0000313" key="1">
    <source>
        <dbReference type="EMBL" id="GGA78604.1"/>
    </source>
</evidence>
<organism evidence="1 2">
    <name type="scientific">Ornithinibacillus halotolerans</name>
    <dbReference type="NCBI Taxonomy" id="1274357"/>
    <lineage>
        <taxon>Bacteria</taxon>
        <taxon>Bacillati</taxon>
        <taxon>Bacillota</taxon>
        <taxon>Bacilli</taxon>
        <taxon>Bacillales</taxon>
        <taxon>Bacillaceae</taxon>
        <taxon>Ornithinibacillus</taxon>
    </lineage>
</organism>
<comment type="caution">
    <text evidence="1">The sequence shown here is derived from an EMBL/GenBank/DDBJ whole genome shotgun (WGS) entry which is preliminary data.</text>
</comment>
<sequence length="190" mass="21668">MKESKIYILLTDTGSFLTKLIKLYTNKPYNHASIALDSNLEEVYSFGRKNIHNPLNGGFVQEDVNSKLLNHARCAIYSLTVTDNQLQTIKNYIEEISAEKDAYHYNFLGLFGFVFNRPLTRKNSYFCSEFVASVLEGSNVIQFENSVSLVAPHDLQELPDLRLEYEGSVNDYLMKGEPENVSFSYPFIPA</sequence>
<dbReference type="RefSeq" id="WP_188384771.1">
    <property type="nucleotide sequence ID" value="NZ_BMEY01000010.1"/>
</dbReference>